<name>A0A0F8WGM5_9ZZZZ</name>
<feature type="non-terminal residue" evidence="1">
    <location>
        <position position="1"/>
    </location>
</feature>
<gene>
    <name evidence="1" type="ORF">LCGC14_3069030</name>
</gene>
<proteinExistence type="predicted"/>
<dbReference type="EMBL" id="LAZR01065218">
    <property type="protein sequence ID" value="KKK55987.1"/>
    <property type="molecule type" value="Genomic_DNA"/>
</dbReference>
<accession>A0A0F8WGM5</accession>
<comment type="caution">
    <text evidence="1">The sequence shown here is derived from an EMBL/GenBank/DDBJ whole genome shotgun (WGS) entry which is preliminary data.</text>
</comment>
<dbReference type="AlphaFoldDB" id="A0A0F8WGM5"/>
<reference evidence="1" key="1">
    <citation type="journal article" date="2015" name="Nature">
        <title>Complex archaea that bridge the gap between prokaryotes and eukaryotes.</title>
        <authorList>
            <person name="Spang A."/>
            <person name="Saw J.H."/>
            <person name="Jorgensen S.L."/>
            <person name="Zaremba-Niedzwiedzka K."/>
            <person name="Martijn J."/>
            <person name="Lind A.E."/>
            <person name="van Eijk R."/>
            <person name="Schleper C."/>
            <person name="Guy L."/>
            <person name="Ettema T.J."/>
        </authorList>
    </citation>
    <scope>NUCLEOTIDE SEQUENCE</scope>
</reference>
<sequence>VTLTPEQESTIRNALLPLKAPCCDDKSMAACCCPCNLAKSVWGLSNYLVVEKNYDVDQVRESALQWLRFIHSDYYVIQELSNRGIDPGMYGLSHENACYVDECELPFVDGGCGGMGELRQ</sequence>
<organism evidence="1">
    <name type="scientific">marine sediment metagenome</name>
    <dbReference type="NCBI Taxonomy" id="412755"/>
    <lineage>
        <taxon>unclassified sequences</taxon>
        <taxon>metagenomes</taxon>
        <taxon>ecological metagenomes</taxon>
    </lineage>
</organism>
<protein>
    <submittedName>
        <fullName evidence="1">Uncharacterized protein</fullName>
    </submittedName>
</protein>
<evidence type="ECO:0000313" key="1">
    <source>
        <dbReference type="EMBL" id="KKK55987.1"/>
    </source>
</evidence>